<sequence length="82" mass="8722">MTSRQVCVVMLCCWAMLATAAQGQVNCRDECLDGCHGIAIICRLSCSSACLGQVGIATMDTTGEPHRHPEQSPRQAANSVDI</sequence>
<evidence type="ECO:0000256" key="1">
    <source>
        <dbReference type="SAM" id="MobiDB-lite"/>
    </source>
</evidence>
<accession>A0A8J5V647</accession>
<feature type="region of interest" description="Disordered" evidence="1">
    <location>
        <begin position="61"/>
        <end position="82"/>
    </location>
</feature>
<name>A0A8J5V647_ZIZPA</name>
<dbReference type="OrthoDB" id="673358at2759"/>
<feature type="chain" id="PRO_5036271906" evidence="2">
    <location>
        <begin position="21"/>
        <end position="82"/>
    </location>
</feature>
<reference evidence="3" key="1">
    <citation type="journal article" date="2021" name="bioRxiv">
        <title>Whole Genome Assembly and Annotation of Northern Wild Rice, Zizania palustris L., Supports a Whole Genome Duplication in the Zizania Genus.</title>
        <authorList>
            <person name="Haas M."/>
            <person name="Kono T."/>
            <person name="Macchietto M."/>
            <person name="Millas R."/>
            <person name="McGilp L."/>
            <person name="Shao M."/>
            <person name="Duquette J."/>
            <person name="Hirsch C.N."/>
            <person name="Kimball J."/>
        </authorList>
    </citation>
    <scope>NUCLEOTIDE SEQUENCE</scope>
    <source>
        <tissue evidence="3">Fresh leaf tissue</tissue>
    </source>
</reference>
<dbReference type="EMBL" id="JAAALK010000286">
    <property type="protein sequence ID" value="KAG8061937.1"/>
    <property type="molecule type" value="Genomic_DNA"/>
</dbReference>
<evidence type="ECO:0000313" key="3">
    <source>
        <dbReference type="EMBL" id="KAG8061922.1"/>
    </source>
</evidence>
<reference evidence="3" key="2">
    <citation type="submission" date="2021-02" db="EMBL/GenBank/DDBJ databases">
        <authorList>
            <person name="Kimball J.A."/>
            <person name="Haas M.W."/>
            <person name="Macchietto M."/>
            <person name="Kono T."/>
            <person name="Duquette J."/>
            <person name="Shao M."/>
        </authorList>
    </citation>
    <scope>NUCLEOTIDE SEQUENCE</scope>
    <source>
        <tissue evidence="3">Fresh leaf tissue</tissue>
    </source>
</reference>
<feature type="signal peptide" evidence="2">
    <location>
        <begin position="1"/>
        <end position="20"/>
    </location>
</feature>
<evidence type="ECO:0000313" key="4">
    <source>
        <dbReference type="EMBL" id="KAG8061937.1"/>
    </source>
</evidence>
<feature type="compositionally biased region" description="Polar residues" evidence="1">
    <location>
        <begin position="72"/>
        <end position="82"/>
    </location>
</feature>
<keyword evidence="5" id="KW-1185">Reference proteome</keyword>
<evidence type="ECO:0000313" key="5">
    <source>
        <dbReference type="Proteomes" id="UP000729402"/>
    </source>
</evidence>
<keyword evidence="2" id="KW-0732">Signal</keyword>
<proteinExistence type="predicted"/>
<organism evidence="3 5">
    <name type="scientific">Zizania palustris</name>
    <name type="common">Northern wild rice</name>
    <dbReference type="NCBI Taxonomy" id="103762"/>
    <lineage>
        <taxon>Eukaryota</taxon>
        <taxon>Viridiplantae</taxon>
        <taxon>Streptophyta</taxon>
        <taxon>Embryophyta</taxon>
        <taxon>Tracheophyta</taxon>
        <taxon>Spermatophyta</taxon>
        <taxon>Magnoliopsida</taxon>
        <taxon>Liliopsida</taxon>
        <taxon>Poales</taxon>
        <taxon>Poaceae</taxon>
        <taxon>BOP clade</taxon>
        <taxon>Oryzoideae</taxon>
        <taxon>Oryzeae</taxon>
        <taxon>Zizaniinae</taxon>
        <taxon>Zizania</taxon>
    </lineage>
</organism>
<protein>
    <submittedName>
        <fullName evidence="3">Uncharacterized protein</fullName>
    </submittedName>
</protein>
<dbReference type="AlphaFoldDB" id="A0A8J5V647"/>
<evidence type="ECO:0000256" key="2">
    <source>
        <dbReference type="SAM" id="SignalP"/>
    </source>
</evidence>
<gene>
    <name evidence="4" type="ORF">GUJ93_ZPchr0003g16554</name>
    <name evidence="3" type="ORF">GUJ93_ZPchr0003g18366</name>
</gene>
<dbReference type="Proteomes" id="UP000729402">
    <property type="component" value="Unassembled WGS sequence"/>
</dbReference>
<dbReference type="EMBL" id="JAAALK010000286">
    <property type="protein sequence ID" value="KAG8061922.1"/>
    <property type="molecule type" value="Genomic_DNA"/>
</dbReference>
<comment type="caution">
    <text evidence="3">The sequence shown here is derived from an EMBL/GenBank/DDBJ whole genome shotgun (WGS) entry which is preliminary data.</text>
</comment>